<dbReference type="Pfam" id="PF00005">
    <property type="entry name" value="ABC_tran"/>
    <property type="match status" value="1"/>
</dbReference>
<dbReference type="InterPro" id="IPR003593">
    <property type="entry name" value="AAA+_ATPase"/>
</dbReference>
<dbReference type="PANTHER" id="PTHR43820:SF4">
    <property type="entry name" value="HIGH-AFFINITY BRANCHED-CHAIN AMINO ACID TRANSPORT ATP-BINDING PROTEIN LIVF"/>
    <property type="match status" value="1"/>
</dbReference>
<protein>
    <submittedName>
        <fullName evidence="7">ABC transporter ATP-binding protein</fullName>
    </submittedName>
</protein>
<keyword evidence="2" id="KW-0813">Transport</keyword>
<evidence type="ECO:0000313" key="8">
    <source>
        <dbReference type="Proteomes" id="UP001501591"/>
    </source>
</evidence>
<dbReference type="EMBL" id="BAABCP010000001">
    <property type="protein sequence ID" value="GAA3930906.1"/>
    <property type="molecule type" value="Genomic_DNA"/>
</dbReference>
<comment type="similarity">
    <text evidence="1">Belongs to the ABC transporter superfamily.</text>
</comment>
<dbReference type="Gene3D" id="3.40.50.300">
    <property type="entry name" value="P-loop containing nucleotide triphosphate hydrolases"/>
    <property type="match status" value="1"/>
</dbReference>
<evidence type="ECO:0000256" key="4">
    <source>
        <dbReference type="ARBA" id="ARBA00022840"/>
    </source>
</evidence>
<evidence type="ECO:0000256" key="1">
    <source>
        <dbReference type="ARBA" id="ARBA00005417"/>
    </source>
</evidence>
<keyword evidence="5" id="KW-0029">Amino-acid transport</keyword>
<accession>A0ABP7MX47</accession>
<sequence length="265" mass="28329">MTSALAVDGLRVLYNRSIIGLSDVSLSVEQGQLVALLGSNGAGKTTLLRALSLTLGYCRGHIAAGSMEVFGRTLSGRNPHAAVLAGIAHVPEGRRVFTRLTVEENLRAGGFAAKTARDRQRAKDRVFALFPQLAEKRNIRAGLMSGGEQQMIAIGRALMSNPDLLMLDEPSLGLSPQTIERVADAIRTVNSEGTTVLLVEQNAGMALRIAEYAYVLDMGRIVLSGESSELATSPEVIERYLGGVDAVAKQPTSEVRPVLTRWSST</sequence>
<keyword evidence="4 7" id="KW-0067">ATP-binding</keyword>
<keyword evidence="8" id="KW-1185">Reference proteome</keyword>
<proteinExistence type="inferred from homology"/>
<comment type="caution">
    <text evidence="7">The sequence shown here is derived from an EMBL/GenBank/DDBJ whole genome shotgun (WGS) entry which is preliminary data.</text>
</comment>
<organism evidence="7 8">
    <name type="scientific">Microbacterium soli</name>
    <dbReference type="NCBI Taxonomy" id="446075"/>
    <lineage>
        <taxon>Bacteria</taxon>
        <taxon>Bacillati</taxon>
        <taxon>Actinomycetota</taxon>
        <taxon>Actinomycetes</taxon>
        <taxon>Micrococcales</taxon>
        <taxon>Microbacteriaceae</taxon>
        <taxon>Microbacterium</taxon>
    </lineage>
</organism>
<dbReference type="InterPro" id="IPR017871">
    <property type="entry name" value="ABC_transporter-like_CS"/>
</dbReference>
<dbReference type="PANTHER" id="PTHR43820">
    <property type="entry name" value="HIGH-AFFINITY BRANCHED-CHAIN AMINO ACID TRANSPORT ATP-BINDING PROTEIN LIVF"/>
    <property type="match status" value="1"/>
</dbReference>
<dbReference type="GO" id="GO:0005524">
    <property type="term" value="F:ATP binding"/>
    <property type="evidence" value="ECO:0007669"/>
    <property type="project" value="UniProtKB-KW"/>
</dbReference>
<dbReference type="RefSeq" id="WP_425562725.1">
    <property type="nucleotide sequence ID" value="NZ_BAABCP010000001.1"/>
</dbReference>
<dbReference type="SUPFAM" id="SSF52540">
    <property type="entry name" value="P-loop containing nucleoside triphosphate hydrolases"/>
    <property type="match status" value="1"/>
</dbReference>
<dbReference type="SMART" id="SM00382">
    <property type="entry name" value="AAA"/>
    <property type="match status" value="1"/>
</dbReference>
<evidence type="ECO:0000313" key="7">
    <source>
        <dbReference type="EMBL" id="GAA3930906.1"/>
    </source>
</evidence>
<evidence type="ECO:0000256" key="2">
    <source>
        <dbReference type="ARBA" id="ARBA00022448"/>
    </source>
</evidence>
<dbReference type="CDD" id="cd03224">
    <property type="entry name" value="ABC_TM1139_LivF_branched"/>
    <property type="match status" value="1"/>
</dbReference>
<name>A0ABP7MX47_9MICO</name>
<dbReference type="InterPro" id="IPR027417">
    <property type="entry name" value="P-loop_NTPase"/>
</dbReference>
<gene>
    <name evidence="7" type="ORF">GCM10022383_06850</name>
</gene>
<evidence type="ECO:0000256" key="3">
    <source>
        <dbReference type="ARBA" id="ARBA00022741"/>
    </source>
</evidence>
<dbReference type="InterPro" id="IPR003439">
    <property type="entry name" value="ABC_transporter-like_ATP-bd"/>
</dbReference>
<dbReference type="PROSITE" id="PS00211">
    <property type="entry name" value="ABC_TRANSPORTER_1"/>
    <property type="match status" value="1"/>
</dbReference>
<dbReference type="InterPro" id="IPR052156">
    <property type="entry name" value="BCAA_Transport_ATP-bd_LivF"/>
</dbReference>
<evidence type="ECO:0000256" key="5">
    <source>
        <dbReference type="ARBA" id="ARBA00022970"/>
    </source>
</evidence>
<dbReference type="PROSITE" id="PS50893">
    <property type="entry name" value="ABC_TRANSPORTER_2"/>
    <property type="match status" value="1"/>
</dbReference>
<evidence type="ECO:0000259" key="6">
    <source>
        <dbReference type="PROSITE" id="PS50893"/>
    </source>
</evidence>
<keyword evidence="3" id="KW-0547">Nucleotide-binding</keyword>
<dbReference type="Proteomes" id="UP001501591">
    <property type="component" value="Unassembled WGS sequence"/>
</dbReference>
<feature type="domain" description="ABC transporter" evidence="6">
    <location>
        <begin position="5"/>
        <end position="243"/>
    </location>
</feature>
<reference evidence="8" key="1">
    <citation type="journal article" date="2019" name="Int. J. Syst. Evol. Microbiol.">
        <title>The Global Catalogue of Microorganisms (GCM) 10K type strain sequencing project: providing services to taxonomists for standard genome sequencing and annotation.</title>
        <authorList>
            <consortium name="The Broad Institute Genomics Platform"/>
            <consortium name="The Broad Institute Genome Sequencing Center for Infectious Disease"/>
            <person name="Wu L."/>
            <person name="Ma J."/>
        </authorList>
    </citation>
    <scope>NUCLEOTIDE SEQUENCE [LARGE SCALE GENOMIC DNA]</scope>
    <source>
        <strain evidence="8">JCM 17024</strain>
    </source>
</reference>